<dbReference type="AlphaFoldDB" id="A0A152A7F8"/>
<protein>
    <submittedName>
        <fullName evidence="1">Uncharacterized protein</fullName>
    </submittedName>
</protein>
<organism evidence="1 2">
    <name type="scientific">Tieghemostelium lacteum</name>
    <name type="common">Slime mold</name>
    <name type="synonym">Dictyostelium lacteum</name>
    <dbReference type="NCBI Taxonomy" id="361077"/>
    <lineage>
        <taxon>Eukaryota</taxon>
        <taxon>Amoebozoa</taxon>
        <taxon>Evosea</taxon>
        <taxon>Eumycetozoa</taxon>
        <taxon>Dictyostelia</taxon>
        <taxon>Dictyosteliales</taxon>
        <taxon>Raperosteliaceae</taxon>
        <taxon>Tieghemostelium</taxon>
    </lineage>
</organism>
<dbReference type="Gene3D" id="3.80.10.10">
    <property type="entry name" value="Ribonuclease Inhibitor"/>
    <property type="match status" value="1"/>
</dbReference>
<dbReference type="Proteomes" id="UP000076078">
    <property type="component" value="Unassembled WGS sequence"/>
</dbReference>
<name>A0A152A7F8_TIELA</name>
<dbReference type="EMBL" id="LODT01000004">
    <property type="protein sequence ID" value="KYR02061.1"/>
    <property type="molecule type" value="Genomic_DNA"/>
</dbReference>
<sequence>MSIGITKLPLLTVSDIILRILDLDYIPFKYKLSLGLICKYIFRRLKSHSEFQSFYMGTNQYKLIQNHLENESCLIQRFSSLKIKIRESMPTIETFKQLVNGNTRKLTISAQYSKIVCLSSRYIIHCFTYLIELHIYSVDIEAIESLEESPIPNLKTLELTLKNYGKWYIFLLKVKNSLTSLYINPKDYYIVVNPVPLIPSFYAPNLTSLLIGTSIPGLEVDVLFDTHKHQLKSVKLPIDHLFVNNSILTLSQMNNIESLTLHSIMPSKVLKEICNLNQLRVLNLKNTSYDPCTDTIGWEKFKNTEELKLLEWGE</sequence>
<gene>
    <name evidence="1" type="ORF">DLAC_00861</name>
</gene>
<evidence type="ECO:0000313" key="2">
    <source>
        <dbReference type="Proteomes" id="UP000076078"/>
    </source>
</evidence>
<keyword evidence="2" id="KW-1185">Reference proteome</keyword>
<proteinExistence type="predicted"/>
<accession>A0A152A7F8</accession>
<comment type="caution">
    <text evidence="1">The sequence shown here is derived from an EMBL/GenBank/DDBJ whole genome shotgun (WGS) entry which is preliminary data.</text>
</comment>
<evidence type="ECO:0000313" key="1">
    <source>
        <dbReference type="EMBL" id="KYR02061.1"/>
    </source>
</evidence>
<dbReference type="InParanoid" id="A0A152A7F8"/>
<reference evidence="1 2" key="1">
    <citation type="submission" date="2015-12" db="EMBL/GenBank/DDBJ databases">
        <title>Dictyostelia acquired genes for synthesis and detection of signals that induce cell-type specialization by lateral gene transfer from prokaryotes.</title>
        <authorList>
            <person name="Gloeckner G."/>
            <person name="Schaap P."/>
        </authorList>
    </citation>
    <scope>NUCLEOTIDE SEQUENCE [LARGE SCALE GENOMIC DNA]</scope>
    <source>
        <strain evidence="1 2">TK</strain>
    </source>
</reference>
<dbReference type="InterPro" id="IPR032675">
    <property type="entry name" value="LRR_dom_sf"/>
</dbReference>